<dbReference type="InterPro" id="IPR051263">
    <property type="entry name" value="C-type_cytochrome_biogenesis"/>
</dbReference>
<evidence type="ECO:0000256" key="3">
    <source>
        <dbReference type="ARBA" id="ARBA00022803"/>
    </source>
</evidence>
<keyword evidence="6" id="KW-0812">Transmembrane</keyword>
<organism evidence="9 10">
    <name type="scientific">Xanthomonas boreopolis</name>
    <dbReference type="NCBI Taxonomy" id="86183"/>
    <lineage>
        <taxon>Bacteria</taxon>
        <taxon>Pseudomonadati</taxon>
        <taxon>Pseudomonadota</taxon>
        <taxon>Gammaproteobacteria</taxon>
        <taxon>Lysobacterales</taxon>
        <taxon>Lysobacteraceae</taxon>
        <taxon>Xanthomonas</taxon>
    </lineage>
</organism>
<dbReference type="Pfam" id="PF23914">
    <property type="entry name" value="TPR_CcmH_CycH"/>
    <property type="match status" value="1"/>
</dbReference>
<dbReference type="PANTHER" id="PTHR47870:SF1">
    <property type="entry name" value="CYTOCHROME C-TYPE BIOGENESIS PROTEIN CCMH"/>
    <property type="match status" value="1"/>
</dbReference>
<feature type="region of interest" description="Disordered" evidence="5">
    <location>
        <begin position="329"/>
        <end position="349"/>
    </location>
</feature>
<evidence type="ECO:0000256" key="1">
    <source>
        <dbReference type="ARBA" id="ARBA00022737"/>
    </source>
</evidence>
<evidence type="ECO:0000313" key="9">
    <source>
        <dbReference type="EMBL" id="GHH55537.1"/>
    </source>
</evidence>
<dbReference type="Proteomes" id="UP000623958">
    <property type="component" value="Unassembled WGS sequence"/>
</dbReference>
<proteinExistence type="predicted"/>
<dbReference type="GO" id="GO:0017004">
    <property type="term" value="P:cytochrome complex assembly"/>
    <property type="evidence" value="ECO:0007669"/>
    <property type="project" value="UniProtKB-KW"/>
</dbReference>
<name>A0A919F9G4_9XANT</name>
<dbReference type="InterPro" id="IPR011990">
    <property type="entry name" value="TPR-like_helical_dom_sf"/>
</dbReference>
<keyword evidence="10" id="KW-1185">Reference proteome</keyword>
<evidence type="ECO:0000256" key="2">
    <source>
        <dbReference type="ARBA" id="ARBA00022748"/>
    </source>
</evidence>
<feature type="repeat" description="TPR" evidence="4">
    <location>
        <begin position="86"/>
        <end position="119"/>
    </location>
</feature>
<accession>A0A919F9G4</accession>
<dbReference type="SMART" id="SM00028">
    <property type="entry name" value="TPR"/>
    <property type="match status" value="1"/>
</dbReference>
<keyword evidence="6" id="KW-0472">Membrane</keyword>
<evidence type="ECO:0000259" key="7">
    <source>
        <dbReference type="Pfam" id="PF23892"/>
    </source>
</evidence>
<dbReference type="InterPro" id="IPR056412">
    <property type="entry name" value="Ig_CycH"/>
</dbReference>
<dbReference type="AlphaFoldDB" id="A0A919F9G4"/>
<feature type="domain" description="Cytochrome c-type biogenesis protein H Ig-like" evidence="7">
    <location>
        <begin position="222"/>
        <end position="330"/>
    </location>
</feature>
<dbReference type="SUPFAM" id="SSF48452">
    <property type="entry name" value="TPR-like"/>
    <property type="match status" value="1"/>
</dbReference>
<feature type="domain" description="Cytochrome c-type biogenesis protein H TPR" evidence="8">
    <location>
        <begin position="72"/>
        <end position="190"/>
    </location>
</feature>
<reference evidence="9" key="1">
    <citation type="journal article" date="2014" name="Int. J. Syst. Evol. Microbiol.">
        <title>Complete genome sequence of Corynebacterium casei LMG S-19264T (=DSM 44701T), isolated from a smear-ripened cheese.</title>
        <authorList>
            <consortium name="US DOE Joint Genome Institute (JGI-PGF)"/>
            <person name="Walter F."/>
            <person name="Albersmeier A."/>
            <person name="Kalinowski J."/>
            <person name="Ruckert C."/>
        </authorList>
    </citation>
    <scope>NUCLEOTIDE SEQUENCE</scope>
    <source>
        <strain evidence="9">JCM 13306</strain>
    </source>
</reference>
<evidence type="ECO:0000313" key="10">
    <source>
        <dbReference type="Proteomes" id="UP000623958"/>
    </source>
</evidence>
<keyword evidence="3 4" id="KW-0802">TPR repeat</keyword>
<gene>
    <name evidence="9" type="primary">cycH</name>
    <name evidence="9" type="ORF">GCM10009090_23980</name>
</gene>
<dbReference type="EMBL" id="BNBA01000018">
    <property type="protein sequence ID" value="GHH55537.1"/>
    <property type="molecule type" value="Genomic_DNA"/>
</dbReference>
<sequence length="349" mass="37101">MPLFSCIAAVLVAATLGAVLWPLWRQSRGVVLAGVALLGLACLAMYRLVGTPAAVDAVPVQADTPRSLDEAIAQLREALRRDPRQVEGWLLLGRSLMNQQRFAEARDAFARARELAPDQPEVLVAAAQSRMQAASGQRLDTTAVQWLEHALALQPDHQRARWFLGVAQRQAGQPAQAARTWEPLLDQVDAGTRAGLLEQIDLARQEAGEPPLDAAAPAPRALAVKVALDPDFAARVRLRGDASVFVIARIPGGPPMPVAVEKHALQELPLTATLDDGDGPMPTQKLSALPEVEVFARLSASGNAMRQDGDIESAPVRVKLPADAPVELVIGKGRGPGLQAGGSEDQGRP</sequence>
<dbReference type="InterPro" id="IPR019734">
    <property type="entry name" value="TPR_rpt"/>
</dbReference>
<keyword evidence="2" id="KW-0201">Cytochrome c-type biogenesis</keyword>
<evidence type="ECO:0000256" key="4">
    <source>
        <dbReference type="PROSITE-ProRule" id="PRU00339"/>
    </source>
</evidence>
<dbReference type="RefSeq" id="WP_434025761.1">
    <property type="nucleotide sequence ID" value="NZ_BNBA01000018.1"/>
</dbReference>
<keyword evidence="1" id="KW-0677">Repeat</keyword>
<dbReference type="PROSITE" id="PS50005">
    <property type="entry name" value="TPR"/>
    <property type="match status" value="1"/>
</dbReference>
<dbReference type="InterPro" id="IPR056413">
    <property type="entry name" value="TPR_CcmH_CycH"/>
</dbReference>
<dbReference type="PANTHER" id="PTHR47870">
    <property type="entry name" value="CYTOCHROME C-TYPE BIOGENESIS PROTEIN CCMH"/>
    <property type="match status" value="1"/>
</dbReference>
<evidence type="ECO:0000256" key="6">
    <source>
        <dbReference type="SAM" id="Phobius"/>
    </source>
</evidence>
<feature type="transmembrane region" description="Helical" evidence="6">
    <location>
        <begin position="27"/>
        <end position="46"/>
    </location>
</feature>
<dbReference type="Gene3D" id="1.25.40.10">
    <property type="entry name" value="Tetratricopeptide repeat domain"/>
    <property type="match status" value="1"/>
</dbReference>
<comment type="caution">
    <text evidence="9">The sequence shown here is derived from an EMBL/GenBank/DDBJ whole genome shotgun (WGS) entry which is preliminary data.</text>
</comment>
<dbReference type="Pfam" id="PF23892">
    <property type="entry name" value="Ig_CycH"/>
    <property type="match status" value="1"/>
</dbReference>
<reference evidence="9" key="2">
    <citation type="submission" date="2020-09" db="EMBL/GenBank/DDBJ databases">
        <authorList>
            <person name="Sun Q."/>
            <person name="Ohkuma M."/>
        </authorList>
    </citation>
    <scope>NUCLEOTIDE SEQUENCE</scope>
    <source>
        <strain evidence="9">JCM 13306</strain>
    </source>
</reference>
<protein>
    <submittedName>
        <fullName evidence="9">Cytochrome c biogenesis protein</fullName>
    </submittedName>
</protein>
<evidence type="ECO:0000256" key="5">
    <source>
        <dbReference type="SAM" id="MobiDB-lite"/>
    </source>
</evidence>
<keyword evidence="6" id="KW-1133">Transmembrane helix</keyword>
<evidence type="ECO:0000259" key="8">
    <source>
        <dbReference type="Pfam" id="PF23914"/>
    </source>
</evidence>